<evidence type="ECO:0008006" key="4">
    <source>
        <dbReference type="Google" id="ProtNLM"/>
    </source>
</evidence>
<comment type="caution">
    <text evidence="2">The sequence shown here is derived from an EMBL/GenBank/DDBJ whole genome shotgun (WGS) entry which is preliminary data.</text>
</comment>
<keyword evidence="3" id="KW-1185">Reference proteome</keyword>
<dbReference type="Proteomes" id="UP000256328">
    <property type="component" value="Unassembled WGS sequence"/>
</dbReference>
<feature type="signal peptide" evidence="1">
    <location>
        <begin position="1"/>
        <end position="20"/>
    </location>
</feature>
<name>A0A3D8SGV4_9HELO</name>
<dbReference type="EMBL" id="PDLN01000005">
    <property type="protein sequence ID" value="RDW85560.1"/>
    <property type="molecule type" value="Genomic_DNA"/>
</dbReference>
<dbReference type="AlphaFoldDB" id="A0A3D8SGV4"/>
<evidence type="ECO:0000313" key="3">
    <source>
        <dbReference type="Proteomes" id="UP000256328"/>
    </source>
</evidence>
<accession>A0A3D8SGV4</accession>
<feature type="chain" id="PRO_5017831355" description="Extracellular membrane protein CFEM domain-containing protein" evidence="1">
    <location>
        <begin position="21"/>
        <end position="94"/>
    </location>
</feature>
<keyword evidence="1" id="KW-0732">Signal</keyword>
<reference evidence="2 3" key="1">
    <citation type="journal article" date="2018" name="IMA Fungus">
        <title>IMA Genome-F 9: Draft genome sequence of Annulohypoxylon stygium, Aspergillus mulundensis, Berkeleyomyces basicola (syn. Thielaviopsis basicola), Ceratocystis smalleyi, two Cercospora beticola strains, Coleophoma cylindrospora, Fusarium fracticaudum, Phialophora cf. hyalina, and Morchella septimelata.</title>
        <authorList>
            <person name="Wingfield B.D."/>
            <person name="Bills G.F."/>
            <person name="Dong Y."/>
            <person name="Huang W."/>
            <person name="Nel W.J."/>
            <person name="Swalarsk-Parry B.S."/>
            <person name="Vaghefi N."/>
            <person name="Wilken P.M."/>
            <person name="An Z."/>
            <person name="de Beer Z.W."/>
            <person name="De Vos L."/>
            <person name="Chen L."/>
            <person name="Duong T.A."/>
            <person name="Gao Y."/>
            <person name="Hammerbacher A."/>
            <person name="Kikkert J.R."/>
            <person name="Li Y."/>
            <person name="Li H."/>
            <person name="Li K."/>
            <person name="Li Q."/>
            <person name="Liu X."/>
            <person name="Ma X."/>
            <person name="Naidoo K."/>
            <person name="Pethybridge S.J."/>
            <person name="Sun J."/>
            <person name="Steenkamp E.T."/>
            <person name="van der Nest M.A."/>
            <person name="van Wyk S."/>
            <person name="Wingfield M.J."/>
            <person name="Xiong C."/>
            <person name="Yue Q."/>
            <person name="Zhang X."/>
        </authorList>
    </citation>
    <scope>NUCLEOTIDE SEQUENCE [LARGE SCALE GENOMIC DNA]</scope>
    <source>
        <strain evidence="2 3">BP5796</strain>
    </source>
</reference>
<sequence length="94" mass="9896">MQFSLIAGITSAVLIGTSLASPLVEKRTVVEECKAANDCCFSTINACRRQASVLEANVICRILDFCPSMGVSFADCNADCCSISRKAGRGCPGK</sequence>
<evidence type="ECO:0000313" key="2">
    <source>
        <dbReference type="EMBL" id="RDW85560.1"/>
    </source>
</evidence>
<protein>
    <recommendedName>
        <fullName evidence="4">Extracellular membrane protein CFEM domain-containing protein</fullName>
    </recommendedName>
</protein>
<organism evidence="2 3">
    <name type="scientific">Coleophoma crateriformis</name>
    <dbReference type="NCBI Taxonomy" id="565419"/>
    <lineage>
        <taxon>Eukaryota</taxon>
        <taxon>Fungi</taxon>
        <taxon>Dikarya</taxon>
        <taxon>Ascomycota</taxon>
        <taxon>Pezizomycotina</taxon>
        <taxon>Leotiomycetes</taxon>
        <taxon>Helotiales</taxon>
        <taxon>Dermateaceae</taxon>
        <taxon>Coleophoma</taxon>
    </lineage>
</organism>
<evidence type="ECO:0000256" key="1">
    <source>
        <dbReference type="SAM" id="SignalP"/>
    </source>
</evidence>
<dbReference type="OrthoDB" id="3446835at2759"/>
<proteinExistence type="predicted"/>
<gene>
    <name evidence="2" type="ORF">BP5796_03885</name>
</gene>